<dbReference type="SMART" id="SM00260">
    <property type="entry name" value="CheW"/>
    <property type="match status" value="1"/>
</dbReference>
<gene>
    <name evidence="2" type="ORF">KCG46_05965</name>
</gene>
<dbReference type="PANTHER" id="PTHR22617">
    <property type="entry name" value="CHEMOTAXIS SENSOR HISTIDINE KINASE-RELATED"/>
    <property type="match status" value="1"/>
</dbReference>
<dbReference type="Proteomes" id="UP001138681">
    <property type="component" value="Unassembled WGS sequence"/>
</dbReference>
<evidence type="ECO:0000259" key="1">
    <source>
        <dbReference type="PROSITE" id="PS50851"/>
    </source>
</evidence>
<dbReference type="AlphaFoldDB" id="A0A9X1F350"/>
<feature type="domain" description="CheW-like" evidence="1">
    <location>
        <begin position="2"/>
        <end position="141"/>
    </location>
</feature>
<organism evidence="2 3">
    <name type="scientific">Erythrobacter crassostreae</name>
    <dbReference type="NCBI Taxonomy" id="2828328"/>
    <lineage>
        <taxon>Bacteria</taxon>
        <taxon>Pseudomonadati</taxon>
        <taxon>Pseudomonadota</taxon>
        <taxon>Alphaproteobacteria</taxon>
        <taxon>Sphingomonadales</taxon>
        <taxon>Erythrobacteraceae</taxon>
        <taxon>Erythrobacter/Porphyrobacter group</taxon>
        <taxon>Erythrobacter</taxon>
    </lineage>
</organism>
<proteinExistence type="predicted"/>
<sequence length="150" mass="15544">MSDLMVMTQIAGRRCALHAHDVQSVIELGAVTPVPQTPDFIAGITALRSQALTVIDCRLALGFKGTDWSTDPRAAVVSVNGYSYALTLDAIEDITTSIGEPTQITGGFGPEWSRVATGMIETSAGPSLLIDLAALIAGPDEKSGDLSAAA</sequence>
<evidence type="ECO:0000313" key="3">
    <source>
        <dbReference type="Proteomes" id="UP001138681"/>
    </source>
</evidence>
<dbReference type="GO" id="GO:0006935">
    <property type="term" value="P:chemotaxis"/>
    <property type="evidence" value="ECO:0007669"/>
    <property type="project" value="InterPro"/>
</dbReference>
<dbReference type="PANTHER" id="PTHR22617:SF23">
    <property type="entry name" value="CHEMOTAXIS PROTEIN CHEW"/>
    <property type="match status" value="1"/>
</dbReference>
<dbReference type="GO" id="GO:0007165">
    <property type="term" value="P:signal transduction"/>
    <property type="evidence" value="ECO:0007669"/>
    <property type="project" value="InterPro"/>
</dbReference>
<name>A0A9X1F350_9SPHN</name>
<dbReference type="RefSeq" id="WP_218404353.1">
    <property type="nucleotide sequence ID" value="NZ_JAGSPC010000001.1"/>
</dbReference>
<dbReference type="Pfam" id="PF01584">
    <property type="entry name" value="CheW"/>
    <property type="match status" value="1"/>
</dbReference>
<protein>
    <submittedName>
        <fullName evidence="2">Chemotaxis protein CheW</fullName>
    </submittedName>
</protein>
<dbReference type="InterPro" id="IPR002545">
    <property type="entry name" value="CheW-lke_dom"/>
</dbReference>
<keyword evidence="3" id="KW-1185">Reference proteome</keyword>
<accession>A0A9X1F350</accession>
<comment type="caution">
    <text evidence="2">The sequence shown here is derived from an EMBL/GenBank/DDBJ whole genome shotgun (WGS) entry which is preliminary data.</text>
</comment>
<dbReference type="InterPro" id="IPR039315">
    <property type="entry name" value="CheW"/>
</dbReference>
<dbReference type="GO" id="GO:0005829">
    <property type="term" value="C:cytosol"/>
    <property type="evidence" value="ECO:0007669"/>
    <property type="project" value="TreeGrafter"/>
</dbReference>
<dbReference type="PROSITE" id="PS50851">
    <property type="entry name" value="CHEW"/>
    <property type="match status" value="1"/>
</dbReference>
<dbReference type="EMBL" id="JAGSPC010000001">
    <property type="protein sequence ID" value="MBV7259116.1"/>
    <property type="molecule type" value="Genomic_DNA"/>
</dbReference>
<evidence type="ECO:0000313" key="2">
    <source>
        <dbReference type="EMBL" id="MBV7259116.1"/>
    </source>
</evidence>
<reference evidence="2" key="1">
    <citation type="submission" date="2021-04" db="EMBL/GenBank/DDBJ databases">
        <authorList>
            <person name="Pira H."/>
            <person name="Risdian C."/>
            <person name="Wink J."/>
        </authorList>
    </citation>
    <scope>NUCLEOTIDE SEQUENCE</scope>
    <source>
        <strain evidence="2">WH158</strain>
    </source>
</reference>